<accession>A0A0D2YBH4</accession>
<protein>
    <submittedName>
        <fullName evidence="1">Uncharacterized protein</fullName>
    </submittedName>
</protein>
<evidence type="ECO:0000313" key="2">
    <source>
        <dbReference type="Proteomes" id="UP000002489"/>
    </source>
</evidence>
<reference evidence="1" key="2">
    <citation type="submission" date="2025-08" db="UniProtKB">
        <authorList>
            <consortium name="EnsemblFungi"/>
        </authorList>
    </citation>
    <scope>IDENTIFICATION</scope>
    <source>
        <strain evidence="1">4287 / CBS 123668 / FGSC 9935 / NRRL 34936</strain>
    </source>
</reference>
<name>A0A0D2YBH4_FUSOF</name>
<proteinExistence type="predicted"/>
<dbReference type="Proteomes" id="UP000002489">
    <property type="component" value="Unassembled WGS sequence"/>
</dbReference>
<organism evidence="1 2">
    <name type="scientific">Fusarium oxysporum (strain Fo5176)</name>
    <name type="common">Fusarium vascular wilt</name>
    <dbReference type="NCBI Taxonomy" id="660025"/>
    <lineage>
        <taxon>Eukaryota</taxon>
        <taxon>Fungi</taxon>
        <taxon>Dikarya</taxon>
        <taxon>Ascomycota</taxon>
        <taxon>Pezizomycotina</taxon>
        <taxon>Sordariomycetes</taxon>
        <taxon>Hypocreomycetidae</taxon>
        <taxon>Hypocreales</taxon>
        <taxon>Nectriaceae</taxon>
        <taxon>Fusarium</taxon>
        <taxon>Fusarium oxysporum species complex</taxon>
    </lineage>
</organism>
<sequence>MNPSVMKNPKMMLLQHQAKATKRFKLAQQKTQVNLQMVAYKPGCKS</sequence>
<dbReference type="AlphaFoldDB" id="A0A0D2YBH4"/>
<dbReference type="EnsemblFungi" id="FOXG_13652T0">
    <property type="protein sequence ID" value="FOXG_13652P0"/>
    <property type="gene ID" value="FOXG_13652"/>
</dbReference>
<evidence type="ECO:0000313" key="1">
    <source>
        <dbReference type="EnsemblFungi" id="FOXG_13652P0"/>
    </source>
</evidence>
<reference evidence="2" key="1">
    <citation type="journal article" date="2012" name="Mol. Plant Microbe Interact.">
        <title>A highly conserved effector in Fusarium oxysporum is required for full virulence on Arabidopsis.</title>
        <authorList>
            <person name="Thatcher L.F."/>
            <person name="Gardiner D.M."/>
            <person name="Kazan K."/>
            <person name="Manners J."/>
        </authorList>
    </citation>
    <scope>NUCLEOTIDE SEQUENCE [LARGE SCALE GENOMIC DNA]</scope>
    <source>
        <strain evidence="2">Fo5176</strain>
    </source>
</reference>